<protein>
    <recommendedName>
        <fullName evidence="1">Glycine N-acyltransferase-like protein</fullName>
        <ecNumber evidence="1">2.3.1.-</ecNumber>
    </recommendedName>
</protein>
<dbReference type="GO" id="GO:0005739">
    <property type="term" value="C:mitochondrion"/>
    <property type="evidence" value="ECO:0007669"/>
    <property type="project" value="InterPro"/>
</dbReference>
<dbReference type="STRING" id="55661.A0A091GEJ2"/>
<dbReference type="Proteomes" id="UP000053760">
    <property type="component" value="Unassembled WGS sequence"/>
</dbReference>
<proteinExistence type="inferred from homology"/>
<keyword evidence="1 3" id="KW-0012">Acyltransferase</keyword>
<dbReference type="Pfam" id="PF06021">
    <property type="entry name" value="Gly_acyl_tr_N"/>
    <property type="match status" value="1"/>
</dbReference>
<name>A0A091GEJ2_CUCCA</name>
<reference evidence="3 4" key="1">
    <citation type="submission" date="2014-04" db="EMBL/GenBank/DDBJ databases">
        <title>Genome evolution of avian class.</title>
        <authorList>
            <person name="Zhang G."/>
            <person name="Li C."/>
        </authorList>
    </citation>
    <scope>NUCLEOTIDE SEQUENCE [LARGE SCALE GENOMIC DNA]</scope>
    <source>
        <strain evidence="3">BGI_N303</strain>
    </source>
</reference>
<dbReference type="EC" id="2.3.1.-" evidence="1"/>
<comment type="similarity">
    <text evidence="1">Belongs to the glycine N-acyltransferase family.</text>
</comment>
<dbReference type="InterPro" id="IPR015938">
    <property type="entry name" value="Glycine_N-acyltransferase_N"/>
</dbReference>
<accession>A0A091GEJ2</accession>
<dbReference type="InterPro" id="IPR010313">
    <property type="entry name" value="Glycine_N-acyltransferase"/>
</dbReference>
<evidence type="ECO:0000259" key="2">
    <source>
        <dbReference type="Pfam" id="PF06021"/>
    </source>
</evidence>
<dbReference type="AlphaFoldDB" id="A0A091GEJ2"/>
<dbReference type="EMBL" id="KL448050">
    <property type="protein sequence ID" value="KFO79589.1"/>
    <property type="molecule type" value="Genomic_DNA"/>
</dbReference>
<evidence type="ECO:0000313" key="4">
    <source>
        <dbReference type="Proteomes" id="UP000053760"/>
    </source>
</evidence>
<dbReference type="Gene3D" id="3.40.630.30">
    <property type="match status" value="1"/>
</dbReference>
<dbReference type="InterPro" id="IPR016181">
    <property type="entry name" value="Acyl_CoA_acyltransferase"/>
</dbReference>
<dbReference type="PANTHER" id="PTHR15298">
    <property type="entry name" value="L-COA N-ACYLTRANSFERASE-RELATED"/>
    <property type="match status" value="1"/>
</dbReference>
<evidence type="ECO:0000256" key="1">
    <source>
        <dbReference type="RuleBase" id="RU368002"/>
    </source>
</evidence>
<dbReference type="SUPFAM" id="SSF55729">
    <property type="entry name" value="Acyl-CoA N-acyltransferases (Nat)"/>
    <property type="match status" value="1"/>
</dbReference>
<feature type="non-terminal residue" evidence="3">
    <location>
        <position position="205"/>
    </location>
</feature>
<keyword evidence="1 3" id="KW-0808">Transferase</keyword>
<organism evidence="3 4">
    <name type="scientific">Cuculus canorus</name>
    <name type="common">Common cuckoo</name>
    <dbReference type="NCBI Taxonomy" id="55661"/>
    <lineage>
        <taxon>Eukaryota</taxon>
        <taxon>Metazoa</taxon>
        <taxon>Chordata</taxon>
        <taxon>Craniata</taxon>
        <taxon>Vertebrata</taxon>
        <taxon>Euteleostomi</taxon>
        <taxon>Archelosauria</taxon>
        <taxon>Archosauria</taxon>
        <taxon>Dinosauria</taxon>
        <taxon>Saurischia</taxon>
        <taxon>Theropoda</taxon>
        <taxon>Coelurosauria</taxon>
        <taxon>Aves</taxon>
        <taxon>Neognathae</taxon>
        <taxon>Neoaves</taxon>
        <taxon>Otidimorphae</taxon>
        <taxon>Cuculiformes</taxon>
        <taxon>Cuculidae</taxon>
        <taxon>Cuculus</taxon>
    </lineage>
</organism>
<dbReference type="GO" id="GO:0047961">
    <property type="term" value="F:glycine N-acyltransferase activity"/>
    <property type="evidence" value="ECO:0007669"/>
    <property type="project" value="InterPro"/>
</dbReference>
<gene>
    <name evidence="3" type="ORF">N303_13641</name>
</gene>
<keyword evidence="4" id="KW-1185">Reference proteome</keyword>
<sequence>MQILTCPAKLQSLEATLRRSLPLSLPVYGAVMHINRGNPGEMEVAVDSWPDFGAVLARQSGEVAGGDPWDMEGGGVGALGQEWGHWEHWGVGMGILGQEWGCWEHWSQNRGMGALGVEHAELLTETWPYGGTSRSRQYLVDMLSRLPNLCLQDETRYPVCWVLTDHFGTGAHGYTLRAHRRHGYMRAALAITAKRAHARGFPSYG</sequence>
<evidence type="ECO:0000313" key="3">
    <source>
        <dbReference type="EMBL" id="KFO79589.1"/>
    </source>
</evidence>
<feature type="domain" description="Glycine N-acyltransferase N-terminal" evidence="2">
    <location>
        <begin position="1"/>
        <end position="63"/>
    </location>
</feature>
<dbReference type="PANTHER" id="PTHR15298:SF1">
    <property type="entry name" value="GLYCINE N-ACYLTRANSFERASE-LIKE PROTEIN"/>
    <property type="match status" value="1"/>
</dbReference>